<reference evidence="2" key="1">
    <citation type="submission" date="2021-01" db="EMBL/GenBank/DDBJ databases">
        <title>Diatom-associated Roseobacters Show Island Model of Population Structure.</title>
        <authorList>
            <person name="Qu L."/>
            <person name="Feng X."/>
            <person name="Chen Y."/>
            <person name="Li L."/>
            <person name="Wang X."/>
            <person name="Hu Z."/>
            <person name="Wang H."/>
            <person name="Luo H."/>
        </authorList>
    </citation>
    <scope>NUCLEOTIDE SEQUENCE</scope>
    <source>
        <strain evidence="2">SM26-45</strain>
    </source>
</reference>
<proteinExistence type="predicted"/>
<dbReference type="AlphaFoldDB" id="A0A9Q2NN38"/>
<dbReference type="Proteomes" id="UP000809337">
    <property type="component" value="Unassembled WGS sequence"/>
</dbReference>
<gene>
    <name evidence="2" type="ORF">JQX14_17755</name>
</gene>
<dbReference type="RefSeq" id="WP_231035298.1">
    <property type="nucleotide sequence ID" value="NZ_JAJNGX010000015.1"/>
</dbReference>
<evidence type="ECO:0000313" key="2">
    <source>
        <dbReference type="EMBL" id="MBM2356403.1"/>
    </source>
</evidence>
<protein>
    <recommendedName>
        <fullName evidence="1">YubB ferredoxin-like domain-containing protein</fullName>
    </recommendedName>
</protein>
<comment type="caution">
    <text evidence="2">The sequence shown here is derived from an EMBL/GenBank/DDBJ whole genome shotgun (WGS) entry which is preliminary data.</text>
</comment>
<sequence>MPNHIINQMTASDNVRAALAGEAIVDFNVLAPMPAILKHTVSGARAFDGEVHRTWFIENPEANYPDRIERPFTPEERTNLATIGAESWYDWSIKNWGTKWNAYQATDSNGVLRFQTAWSTPMPIWHALAAKFPDETIKIEYADEDMGQNCGTIYLRGGDVISEDGALSFSHQIWGQNDEDRIEQGLERAEYER</sequence>
<name>A0A9Q2NN38_9RHOB</name>
<dbReference type="Pfam" id="PF18406">
    <property type="entry name" value="DUF1281_C"/>
    <property type="match status" value="1"/>
</dbReference>
<dbReference type="EMBL" id="JAFBWN010000015">
    <property type="protein sequence ID" value="MBM2356403.1"/>
    <property type="molecule type" value="Genomic_DNA"/>
</dbReference>
<evidence type="ECO:0000313" key="3">
    <source>
        <dbReference type="Proteomes" id="UP000809337"/>
    </source>
</evidence>
<evidence type="ECO:0000259" key="1">
    <source>
        <dbReference type="Pfam" id="PF18406"/>
    </source>
</evidence>
<organism evidence="2 3">
    <name type="scientific">Pseudosulfitobacter pseudonitzschiae</name>
    <dbReference type="NCBI Taxonomy" id="1402135"/>
    <lineage>
        <taxon>Bacteria</taxon>
        <taxon>Pseudomonadati</taxon>
        <taxon>Pseudomonadota</taxon>
        <taxon>Alphaproteobacteria</taxon>
        <taxon>Rhodobacterales</taxon>
        <taxon>Roseobacteraceae</taxon>
        <taxon>Pseudosulfitobacter</taxon>
    </lineage>
</organism>
<dbReference type="InterPro" id="IPR041329">
    <property type="entry name" value="YubB_C"/>
</dbReference>
<accession>A0A9Q2NN38</accession>
<feature type="domain" description="YubB ferredoxin-like" evidence="1">
    <location>
        <begin position="99"/>
        <end position="164"/>
    </location>
</feature>